<dbReference type="SMART" id="SM00213">
    <property type="entry name" value="UBQ"/>
    <property type="match status" value="1"/>
</dbReference>
<dbReference type="Proteomes" id="UP001176961">
    <property type="component" value="Unassembled WGS sequence"/>
</dbReference>
<dbReference type="CDD" id="cd17039">
    <property type="entry name" value="Ubl_ubiquitin_like"/>
    <property type="match status" value="1"/>
</dbReference>
<evidence type="ECO:0000313" key="2">
    <source>
        <dbReference type="EMBL" id="CAJ0601761.1"/>
    </source>
</evidence>
<feature type="domain" description="Ubiquitin-like" evidence="1">
    <location>
        <begin position="1"/>
        <end position="75"/>
    </location>
</feature>
<evidence type="ECO:0000313" key="3">
    <source>
        <dbReference type="Proteomes" id="UP001176961"/>
    </source>
</evidence>
<dbReference type="AlphaFoldDB" id="A0AA36M811"/>
<evidence type="ECO:0000259" key="1">
    <source>
        <dbReference type="PROSITE" id="PS50053"/>
    </source>
</evidence>
<keyword evidence="3" id="KW-1185">Reference proteome</keyword>
<proteinExistence type="predicted"/>
<dbReference type="Gene3D" id="3.10.20.90">
    <property type="entry name" value="Phosphatidylinositol 3-kinase Catalytic Subunit, Chain A, domain 1"/>
    <property type="match status" value="1"/>
</dbReference>
<accession>A0AA36M811</accession>
<name>A0AA36M811_CYLNA</name>
<reference evidence="2" key="1">
    <citation type="submission" date="2023-07" db="EMBL/GenBank/DDBJ databases">
        <authorList>
            <consortium name="CYATHOMIX"/>
        </authorList>
    </citation>
    <scope>NUCLEOTIDE SEQUENCE</scope>
    <source>
        <strain evidence="2">N/A</strain>
    </source>
</reference>
<sequence length="131" mass="14619">MQITAKLLGGKDDVATFELMEQVQVQHLKRKISEEFILPTGSFKVLNAGKPLHDDDLLLPAAGVRDGAKLTVVLNPIESSDLSPEEQAQLKVVLGEAATPLNMFRLSKCVQNYADYMSLDDLERLARKRRR</sequence>
<organism evidence="2 3">
    <name type="scientific">Cylicocyclus nassatus</name>
    <name type="common">Nematode worm</name>
    <dbReference type="NCBI Taxonomy" id="53992"/>
    <lineage>
        <taxon>Eukaryota</taxon>
        <taxon>Metazoa</taxon>
        <taxon>Ecdysozoa</taxon>
        <taxon>Nematoda</taxon>
        <taxon>Chromadorea</taxon>
        <taxon>Rhabditida</taxon>
        <taxon>Rhabditina</taxon>
        <taxon>Rhabditomorpha</taxon>
        <taxon>Strongyloidea</taxon>
        <taxon>Strongylidae</taxon>
        <taxon>Cylicocyclus</taxon>
    </lineage>
</organism>
<protein>
    <recommendedName>
        <fullName evidence="1">Ubiquitin-like domain-containing protein</fullName>
    </recommendedName>
</protein>
<dbReference type="InterPro" id="IPR029071">
    <property type="entry name" value="Ubiquitin-like_domsf"/>
</dbReference>
<dbReference type="EMBL" id="CATQJL010000305">
    <property type="protein sequence ID" value="CAJ0601761.1"/>
    <property type="molecule type" value="Genomic_DNA"/>
</dbReference>
<gene>
    <name evidence="2" type="ORF">CYNAS_LOCUS13744</name>
</gene>
<comment type="caution">
    <text evidence="2">The sequence shown here is derived from an EMBL/GenBank/DDBJ whole genome shotgun (WGS) entry which is preliminary data.</text>
</comment>
<dbReference type="PROSITE" id="PS50053">
    <property type="entry name" value="UBIQUITIN_2"/>
    <property type="match status" value="1"/>
</dbReference>
<dbReference type="SUPFAM" id="SSF54236">
    <property type="entry name" value="Ubiquitin-like"/>
    <property type="match status" value="1"/>
</dbReference>
<dbReference type="Pfam" id="PF00240">
    <property type="entry name" value="ubiquitin"/>
    <property type="match status" value="1"/>
</dbReference>
<dbReference type="InterPro" id="IPR000626">
    <property type="entry name" value="Ubiquitin-like_dom"/>
</dbReference>